<dbReference type="NCBIfam" id="TIGR00350">
    <property type="entry name" value="lytR_cpsA_psr"/>
    <property type="match status" value="1"/>
</dbReference>
<reference evidence="4 5" key="1">
    <citation type="submission" date="2019-02" db="EMBL/GenBank/DDBJ databases">
        <title>Genomic Encyclopedia of Type Strains, Phase IV (KMG-IV): sequencing the most valuable type-strain genomes for metagenomic binning, comparative biology and taxonomic classification.</title>
        <authorList>
            <person name="Goeker M."/>
        </authorList>
    </citation>
    <scope>NUCLEOTIDE SEQUENCE [LARGE SCALE GENOMIC DNA]</scope>
    <source>
        <strain evidence="4 5">DSM 29486</strain>
    </source>
</reference>
<protein>
    <submittedName>
        <fullName evidence="4">LytR family transcriptional attenuator</fullName>
    </submittedName>
</protein>
<proteinExistence type="inferred from homology"/>
<feature type="domain" description="Cell envelope-related transcriptional attenuator" evidence="3">
    <location>
        <begin position="125"/>
        <end position="283"/>
    </location>
</feature>
<organism evidence="4 5">
    <name type="scientific">Cuneatibacter caecimuris</name>
    <dbReference type="NCBI Taxonomy" id="1796618"/>
    <lineage>
        <taxon>Bacteria</taxon>
        <taxon>Bacillati</taxon>
        <taxon>Bacillota</taxon>
        <taxon>Clostridia</taxon>
        <taxon>Lachnospirales</taxon>
        <taxon>Lachnospiraceae</taxon>
        <taxon>Cuneatibacter</taxon>
    </lineage>
</organism>
<dbReference type="Gene3D" id="3.40.630.190">
    <property type="entry name" value="LCP protein"/>
    <property type="match status" value="1"/>
</dbReference>
<dbReference type="PANTHER" id="PTHR33392">
    <property type="entry name" value="POLYISOPRENYL-TEICHOIC ACID--PEPTIDOGLYCAN TEICHOIC ACID TRANSFERASE TAGU"/>
    <property type="match status" value="1"/>
</dbReference>
<evidence type="ECO:0000313" key="5">
    <source>
        <dbReference type="Proteomes" id="UP000292927"/>
    </source>
</evidence>
<comment type="caution">
    <text evidence="4">The sequence shown here is derived from an EMBL/GenBank/DDBJ whole genome shotgun (WGS) entry which is preliminary data.</text>
</comment>
<evidence type="ECO:0000256" key="2">
    <source>
        <dbReference type="SAM" id="Phobius"/>
    </source>
</evidence>
<keyword evidence="5" id="KW-1185">Reference proteome</keyword>
<sequence>MEEEKNTKGTENRESGKKKGHKALWITMAVILGLILVTVGIAYALLHHYHGKSNYQKDEEVSIVATIPQETQEGGSSAENQETLPEEVESSIQTEINKFDFPNGDYVYNILLIGSDRRDTSWYGNSDAMILASINKKTNKVYLTSFMRDSYANIPGFKPNKLNNAYAHGAGPLLVQTIEENYKINIDNYASVDFNSMVDIVDLVGGVTLTISDKEAEAANGMVGQMCNLRGWNASEYLFQGGGTVHMNGMQAVAYARIRYVGNSDFERTERQRKVLEQIFISAKKMNLGELNDLANEVLPLITHNITETQLISLLTSLPSVITYSTDMDRIPYDGMYSVSGEMLVPDFPATIQRLQNRIYAAE</sequence>
<evidence type="ECO:0000313" key="4">
    <source>
        <dbReference type="EMBL" id="RZS92357.1"/>
    </source>
</evidence>
<comment type="similarity">
    <text evidence="1">Belongs to the LytR/CpsA/Psr (LCP) family.</text>
</comment>
<accession>A0A4Q7NYN4</accession>
<gene>
    <name evidence="4" type="ORF">EV209_3071</name>
</gene>
<dbReference type="PANTHER" id="PTHR33392:SF6">
    <property type="entry name" value="POLYISOPRENYL-TEICHOIC ACID--PEPTIDOGLYCAN TEICHOIC ACID TRANSFERASE TAGU"/>
    <property type="match status" value="1"/>
</dbReference>
<dbReference type="RefSeq" id="WP_130436301.1">
    <property type="nucleotide sequence ID" value="NZ_SGXF01000009.1"/>
</dbReference>
<evidence type="ECO:0000256" key="1">
    <source>
        <dbReference type="ARBA" id="ARBA00006068"/>
    </source>
</evidence>
<keyword evidence="2" id="KW-0472">Membrane</keyword>
<evidence type="ECO:0000259" key="3">
    <source>
        <dbReference type="Pfam" id="PF03816"/>
    </source>
</evidence>
<dbReference type="Pfam" id="PF03816">
    <property type="entry name" value="LytR_cpsA_psr"/>
    <property type="match status" value="1"/>
</dbReference>
<dbReference type="AlphaFoldDB" id="A0A4Q7NYN4"/>
<keyword evidence="2" id="KW-0812">Transmembrane</keyword>
<name>A0A4Q7NYN4_9FIRM</name>
<dbReference type="InterPro" id="IPR050922">
    <property type="entry name" value="LytR/CpsA/Psr_CW_biosynth"/>
</dbReference>
<feature type="transmembrane region" description="Helical" evidence="2">
    <location>
        <begin position="23"/>
        <end position="46"/>
    </location>
</feature>
<dbReference type="OrthoDB" id="27330at2"/>
<keyword evidence="2" id="KW-1133">Transmembrane helix</keyword>
<dbReference type="Proteomes" id="UP000292927">
    <property type="component" value="Unassembled WGS sequence"/>
</dbReference>
<dbReference type="EMBL" id="SGXF01000009">
    <property type="protein sequence ID" value="RZS92357.1"/>
    <property type="molecule type" value="Genomic_DNA"/>
</dbReference>
<dbReference type="InterPro" id="IPR004474">
    <property type="entry name" value="LytR_CpsA_psr"/>
</dbReference>